<name>A0ACD4NJU9_9HYPH</name>
<evidence type="ECO:0000313" key="1">
    <source>
        <dbReference type="EMBL" id="WAJ27130.1"/>
    </source>
</evidence>
<gene>
    <name evidence="1" type="ORF">OXU80_20070</name>
</gene>
<reference evidence="1" key="1">
    <citation type="submission" date="2022-11" db="EMBL/GenBank/DDBJ databases">
        <title>beta-Carotene-producing bacterium, Jeongeuplla avenae sp. nov., alleviates the salt stress of Arabidopsis seedlings.</title>
        <authorList>
            <person name="Jiang L."/>
            <person name="Lee J."/>
        </authorList>
    </citation>
    <scope>NUCLEOTIDE SEQUENCE</scope>
    <source>
        <strain evidence="1">DY_R2A_6</strain>
    </source>
</reference>
<keyword evidence="2" id="KW-1185">Reference proteome</keyword>
<dbReference type="EMBL" id="CP113520">
    <property type="protein sequence ID" value="WAJ27130.1"/>
    <property type="molecule type" value="Genomic_DNA"/>
</dbReference>
<evidence type="ECO:0000313" key="2">
    <source>
        <dbReference type="Proteomes" id="UP001163223"/>
    </source>
</evidence>
<accession>A0ACD4NJU9</accession>
<organism evidence="1 2">
    <name type="scientific">Antarcticirhabdus aurantiaca</name>
    <dbReference type="NCBI Taxonomy" id="2606717"/>
    <lineage>
        <taxon>Bacteria</taxon>
        <taxon>Pseudomonadati</taxon>
        <taxon>Pseudomonadota</taxon>
        <taxon>Alphaproteobacteria</taxon>
        <taxon>Hyphomicrobiales</taxon>
        <taxon>Aurantimonadaceae</taxon>
        <taxon>Antarcticirhabdus</taxon>
    </lineage>
</organism>
<proteinExistence type="predicted"/>
<dbReference type="Proteomes" id="UP001163223">
    <property type="component" value="Chromosome"/>
</dbReference>
<sequence>MDLAQFFATIRAAPFAGSLSQEAVDGVSAILAAFQVYGDGDRGKLAYILATAFHEGDRFRTMREYASGEAYEGRRDLGNTTAGDGRRFRGRGFVQITGRRNYTDWAKRLGVDLVGNPDLAEQRPIAARILVEGMMLGTFTGRKLGDYVAGTKVDYREARRVVNGTDKAELIAGHARQFEVALDGAGYDGASAGAVPETPAVVIVPPAQTPVPIGHNGGPPLEPEPVAKPTPTGGPVSKANGGAIGVIVVSPLLGLMAKFGWIPASIATDPEVLIQVTALLLAAGAWAGTYLAPRNAETRP</sequence>
<protein>
    <submittedName>
        <fullName evidence="1">Uncharacterized protein</fullName>
    </submittedName>
</protein>